<keyword evidence="8" id="KW-0408">Iron</keyword>
<dbReference type="NCBIfam" id="TIGR00322">
    <property type="entry name" value="diphth2_R"/>
    <property type="match status" value="1"/>
</dbReference>
<dbReference type="PANTHER" id="PTHR10762:SF1">
    <property type="entry name" value="2-(3-AMINO-3-CARBOXYPROPYL)HISTIDINE SYNTHASE SUBUNIT 1"/>
    <property type="match status" value="1"/>
</dbReference>
<dbReference type="InterPro" id="IPR042263">
    <property type="entry name" value="DPH1/DPH2_1"/>
</dbReference>
<dbReference type="Pfam" id="PF01866">
    <property type="entry name" value="Diphthamide_syn"/>
    <property type="match status" value="1"/>
</dbReference>
<evidence type="ECO:0000256" key="7">
    <source>
        <dbReference type="ARBA" id="ARBA00022723"/>
    </source>
</evidence>
<comment type="similarity">
    <text evidence="2 11">Belongs to the DPH1/DPH2 family. DPH1 subfamily.</text>
</comment>
<dbReference type="InterPro" id="IPR035435">
    <property type="entry name" value="DPH1/DPH2_euk_archaea"/>
</dbReference>
<evidence type="ECO:0000256" key="2">
    <source>
        <dbReference type="ARBA" id="ARBA00010173"/>
    </source>
</evidence>
<proteinExistence type="inferred from homology"/>
<evidence type="ECO:0000256" key="3">
    <source>
        <dbReference type="ARBA" id="ARBA00012221"/>
    </source>
</evidence>
<dbReference type="GO" id="GO:0017183">
    <property type="term" value="P:protein histidyl modification to diphthamide"/>
    <property type="evidence" value="ECO:0007669"/>
    <property type="project" value="UniProtKB-UniRule"/>
</dbReference>
<keyword evidence="9" id="KW-0411">Iron-sulfur</keyword>
<comment type="catalytic activity">
    <reaction evidence="10 11">
        <text>L-histidyl-[translation elongation factor 2] + S-adenosyl-L-methionine = 2-[(3S)-amino-3-carboxypropyl]-L-histidyl-[translation elongation factor 2] + S-methyl-5'-thioadenosine + H(+)</text>
        <dbReference type="Rhea" id="RHEA:36783"/>
        <dbReference type="Rhea" id="RHEA-COMP:9748"/>
        <dbReference type="Rhea" id="RHEA-COMP:9749"/>
        <dbReference type="ChEBI" id="CHEBI:15378"/>
        <dbReference type="ChEBI" id="CHEBI:17509"/>
        <dbReference type="ChEBI" id="CHEBI:29979"/>
        <dbReference type="ChEBI" id="CHEBI:59789"/>
        <dbReference type="ChEBI" id="CHEBI:73995"/>
        <dbReference type="EC" id="2.5.1.108"/>
    </reaction>
</comment>
<dbReference type="EC" id="2.5.1.108" evidence="3 11"/>
<dbReference type="PANTHER" id="PTHR10762">
    <property type="entry name" value="DIPHTHAMIDE BIOSYNTHESIS PROTEIN"/>
    <property type="match status" value="1"/>
</dbReference>
<keyword evidence="5 11" id="KW-0808">Transferase</keyword>
<gene>
    <name evidence="13" type="ORF">WJX73_009622</name>
</gene>
<keyword evidence="7" id="KW-0479">Metal-binding</keyword>
<comment type="pathway">
    <text evidence="1 11">Protein modification; peptidyl-diphthamide biosynthesis.</text>
</comment>
<evidence type="ECO:0000313" key="14">
    <source>
        <dbReference type="Proteomes" id="UP001465755"/>
    </source>
</evidence>
<comment type="function">
    <text evidence="11">Catalyzes the first step of diphthamide biosynthesis, a post-translational modification of histidine which occurs in elongation factor 2.</text>
</comment>
<dbReference type="GO" id="GO:0046872">
    <property type="term" value="F:metal ion binding"/>
    <property type="evidence" value="ECO:0007669"/>
    <property type="project" value="UniProtKB-KW"/>
</dbReference>
<dbReference type="FunFam" id="3.40.50.11850:FF:000002">
    <property type="entry name" value="2-(3-amino-3-carboxypropyl)histidine synthase subunit 1"/>
    <property type="match status" value="1"/>
</dbReference>
<dbReference type="InterPro" id="IPR042264">
    <property type="entry name" value="DPH1/DPH2_2"/>
</dbReference>
<evidence type="ECO:0000256" key="9">
    <source>
        <dbReference type="ARBA" id="ARBA00023014"/>
    </source>
</evidence>
<dbReference type="Gene3D" id="3.40.50.11840">
    <property type="entry name" value="Diphthamide synthesis DPH1/DPH2 domain 1"/>
    <property type="match status" value="1"/>
</dbReference>
<dbReference type="SFLD" id="SFLDS00032">
    <property type="entry name" value="Radical_SAM_3-amino-3-carboxyp"/>
    <property type="match status" value="1"/>
</dbReference>
<dbReference type="Proteomes" id="UP001465755">
    <property type="component" value="Unassembled WGS sequence"/>
</dbReference>
<dbReference type="GO" id="GO:0090560">
    <property type="term" value="F:2-(3-amino-3-carboxypropyl)histidine synthase activity"/>
    <property type="evidence" value="ECO:0007669"/>
    <property type="project" value="UniProtKB-UniRule"/>
</dbReference>
<protein>
    <recommendedName>
        <fullName evidence="4 11">2-(3-amino-3-carboxypropyl)histidine synthase subunit 1</fullName>
        <ecNumber evidence="3 11">2.5.1.108</ecNumber>
    </recommendedName>
</protein>
<dbReference type="Gene3D" id="3.40.50.11850">
    <property type="entry name" value="Diphthamide synthesis DPH1/DPH2 domain 2"/>
    <property type="match status" value="1"/>
</dbReference>
<dbReference type="InterPro" id="IPR042265">
    <property type="entry name" value="DPH1/DPH2_3"/>
</dbReference>
<dbReference type="FunFam" id="3.40.50.11860:FF:000002">
    <property type="entry name" value="2-(3-amino-3-carboxypropyl)histidine synthase subunit 1"/>
    <property type="match status" value="1"/>
</dbReference>
<reference evidence="13 14" key="1">
    <citation type="journal article" date="2024" name="Nat. Commun.">
        <title>Phylogenomics reveals the evolutionary origins of lichenization in chlorophyte algae.</title>
        <authorList>
            <person name="Puginier C."/>
            <person name="Libourel C."/>
            <person name="Otte J."/>
            <person name="Skaloud P."/>
            <person name="Haon M."/>
            <person name="Grisel S."/>
            <person name="Petersen M."/>
            <person name="Berrin J.G."/>
            <person name="Delaux P.M."/>
            <person name="Dal Grande F."/>
            <person name="Keller J."/>
        </authorList>
    </citation>
    <scope>NUCLEOTIDE SEQUENCE [LARGE SCALE GENOMIC DNA]</scope>
    <source>
        <strain evidence="13 14">SAG 2036</strain>
    </source>
</reference>
<dbReference type="FunFam" id="3.40.50.11840:FF:000001">
    <property type="entry name" value="2-(3-amino-3-carboxypropyl)histidine synthase subunit 1"/>
    <property type="match status" value="1"/>
</dbReference>
<dbReference type="GO" id="GO:0051539">
    <property type="term" value="F:4 iron, 4 sulfur cluster binding"/>
    <property type="evidence" value="ECO:0007669"/>
    <property type="project" value="UniProtKB-UniRule"/>
</dbReference>
<comment type="caution">
    <text evidence="13">The sequence shown here is derived from an EMBL/GenBank/DDBJ whole genome shotgun (WGS) entry which is preliminary data.</text>
</comment>
<keyword evidence="6 11" id="KW-0949">S-adenosyl-L-methionine</keyword>
<evidence type="ECO:0000256" key="11">
    <source>
        <dbReference type="PIRNR" id="PIRNR004967"/>
    </source>
</evidence>
<comment type="cofactor">
    <cofactor evidence="11">
        <name>[4Fe-4S] cluster</name>
        <dbReference type="ChEBI" id="CHEBI:49883"/>
    </cofactor>
    <text evidence="11">Binds 1 [4Fe-4S] cluster per subunit. The cluster is coordinated with 3 cysteines and an exchangeable S-adenosyl-L-methionine.</text>
</comment>
<keyword evidence="11" id="KW-0004">4Fe-4S</keyword>
<evidence type="ECO:0000256" key="5">
    <source>
        <dbReference type="ARBA" id="ARBA00022679"/>
    </source>
</evidence>
<dbReference type="PIRSF" id="PIRSF004967">
    <property type="entry name" value="DPH1"/>
    <property type="match status" value="1"/>
</dbReference>
<dbReference type="AlphaFoldDB" id="A0AAW1P8E4"/>
<sequence>MEAQERSLVQASAQAPARPAVTAPSKPAGPKRFIRQQVPDDILHNAELNRAIAVLPANYNFEIPKTVWRIRQASAKHVALQFPEGLLMYACIISDILERHAGADQCSILGDVTYGACCVDDFSAKALDADFLVHYGHSCLVPVDVTGIPCLYVFVDIGIDLQHLVETVRLNFPPDTSLALAGTVQFAASIQSARQQLSQSFASLAIPQAKPLSPGEVLGCTAPTLPTRTDALVFVADGRFHLEAIMIANPTVAVFRYDPYARLLLREQYDHVGMRRVRRGMVQRARVPGQRWGVIQGTLGRQGNPHTFDRVCDLLRKRDIQFMLVLLSEVTPAKLDMMPEVDVWVQVACPRLSIDWGEGFGKPTLTPYEAFVALGEAPEFWKDEDGQDRQADQSASSDVREDFVPYPMDYYAKDGGVWSSSYHRQAQRGTAGVQLNSRTLRPVVQTF</sequence>
<evidence type="ECO:0000256" key="4">
    <source>
        <dbReference type="ARBA" id="ARBA00021915"/>
    </source>
</evidence>
<evidence type="ECO:0000256" key="6">
    <source>
        <dbReference type="ARBA" id="ARBA00022691"/>
    </source>
</evidence>
<evidence type="ECO:0000256" key="10">
    <source>
        <dbReference type="ARBA" id="ARBA00048403"/>
    </source>
</evidence>
<dbReference type="Gene3D" id="3.40.50.11860">
    <property type="entry name" value="Diphthamide synthesis DPH1/DPH2 domain 3"/>
    <property type="match status" value="1"/>
</dbReference>
<organism evidence="13 14">
    <name type="scientific">Symbiochloris irregularis</name>
    <dbReference type="NCBI Taxonomy" id="706552"/>
    <lineage>
        <taxon>Eukaryota</taxon>
        <taxon>Viridiplantae</taxon>
        <taxon>Chlorophyta</taxon>
        <taxon>core chlorophytes</taxon>
        <taxon>Trebouxiophyceae</taxon>
        <taxon>Trebouxiales</taxon>
        <taxon>Trebouxiaceae</taxon>
        <taxon>Symbiochloris</taxon>
    </lineage>
</organism>
<evidence type="ECO:0000256" key="1">
    <source>
        <dbReference type="ARBA" id="ARBA00005156"/>
    </source>
</evidence>
<dbReference type="EMBL" id="JALJOQ010000048">
    <property type="protein sequence ID" value="KAK9804679.1"/>
    <property type="molecule type" value="Genomic_DNA"/>
</dbReference>
<evidence type="ECO:0000256" key="12">
    <source>
        <dbReference type="SAM" id="MobiDB-lite"/>
    </source>
</evidence>
<dbReference type="InterPro" id="IPR016435">
    <property type="entry name" value="DPH1/DPH2"/>
</dbReference>
<feature type="region of interest" description="Disordered" evidence="12">
    <location>
        <begin position="1"/>
        <end position="31"/>
    </location>
</feature>
<name>A0AAW1P8E4_9CHLO</name>
<evidence type="ECO:0000256" key="8">
    <source>
        <dbReference type="ARBA" id="ARBA00023004"/>
    </source>
</evidence>
<accession>A0AAW1P8E4</accession>
<evidence type="ECO:0000313" key="13">
    <source>
        <dbReference type="EMBL" id="KAK9804679.1"/>
    </source>
</evidence>
<keyword evidence="14" id="KW-1185">Reference proteome</keyword>